<evidence type="ECO:0000313" key="1">
    <source>
        <dbReference type="EMBL" id="WXB87080.1"/>
    </source>
</evidence>
<keyword evidence="2" id="KW-1185">Reference proteome</keyword>
<accession>A0ABZ2MPD5</accession>
<dbReference type="EMBL" id="CP147403">
    <property type="protein sequence ID" value="WXB87080.1"/>
    <property type="molecule type" value="Genomic_DNA"/>
</dbReference>
<sequence length="183" mass="20994">MVVNIVTYSRGHFNEKINCNNLLTAYSGNSPVEELKQDFPKIKEVAESLPQKVREKLAAPTELRFEPKYVSLNYAGNPPEEPKGDIVHTDFTYSDDKGVNLQVITFHKKNTSFSDNNKQFDTVELKNGIKALIEIDSEEIKQIRWKKDGLYYSILLAKSPESEEKYTIKELVKIANSMEYVNK</sequence>
<reference evidence="1 2" key="1">
    <citation type="submission" date="2024-02" db="EMBL/GenBank/DDBJ databases">
        <title>Seven novel Bacillus-like species.</title>
        <authorList>
            <person name="Liu G."/>
        </authorList>
    </citation>
    <scope>NUCLEOTIDE SEQUENCE [LARGE SCALE GENOMIC DNA]</scope>
    <source>
        <strain evidence="1 2">FJAT-53654</strain>
    </source>
</reference>
<evidence type="ECO:0008006" key="3">
    <source>
        <dbReference type="Google" id="ProtNLM"/>
    </source>
</evidence>
<name>A0ABZ2MPD5_9BACI</name>
<protein>
    <recommendedName>
        <fullName evidence="3">DUF4367 domain-containing protein</fullName>
    </recommendedName>
</protein>
<proteinExistence type="predicted"/>
<dbReference type="Proteomes" id="UP001368328">
    <property type="component" value="Chromosome"/>
</dbReference>
<gene>
    <name evidence="1" type="ORF">WCV66_17785</name>
</gene>
<organism evidence="1 2">
    <name type="scientific">Metabacillus rhizosphaerae</name>
    <dbReference type="NCBI Taxonomy" id="3117747"/>
    <lineage>
        <taxon>Bacteria</taxon>
        <taxon>Bacillati</taxon>
        <taxon>Bacillota</taxon>
        <taxon>Bacilli</taxon>
        <taxon>Bacillales</taxon>
        <taxon>Bacillaceae</taxon>
        <taxon>Metabacillus</taxon>
    </lineage>
</organism>
<evidence type="ECO:0000313" key="2">
    <source>
        <dbReference type="Proteomes" id="UP001368328"/>
    </source>
</evidence>
<dbReference type="RefSeq" id="WP_338786349.1">
    <property type="nucleotide sequence ID" value="NZ_CP147403.1"/>
</dbReference>